<dbReference type="InterPro" id="IPR008042">
    <property type="entry name" value="Retrotrans_Pao"/>
</dbReference>
<accession>A0A0V1MV76</accession>
<comment type="caution">
    <text evidence="3">The sequence shown here is derived from an EMBL/GenBank/DDBJ whole genome shotgun (WGS) entry which is preliminary data.</text>
</comment>
<dbReference type="Pfam" id="PF05380">
    <property type="entry name" value="Peptidase_A17"/>
    <property type="match status" value="1"/>
</dbReference>
<evidence type="ECO:0000259" key="2">
    <source>
        <dbReference type="Pfam" id="PF18701"/>
    </source>
</evidence>
<feature type="region of interest" description="Disordered" evidence="1">
    <location>
        <begin position="81"/>
        <end position="102"/>
    </location>
</feature>
<feature type="compositionally biased region" description="Polar residues" evidence="1">
    <location>
        <begin position="943"/>
        <end position="965"/>
    </location>
</feature>
<gene>
    <name evidence="3" type="ORF">T10_7931</name>
</gene>
<keyword evidence="4" id="KW-1185">Reference proteome</keyword>
<proteinExistence type="predicted"/>
<dbReference type="STRING" id="268474.A0A0V1MV76"/>
<dbReference type="InterPro" id="IPR040676">
    <property type="entry name" value="DUF5641"/>
</dbReference>
<dbReference type="Gene3D" id="2.40.70.10">
    <property type="entry name" value="Acid Proteases"/>
    <property type="match status" value="1"/>
</dbReference>
<reference evidence="3 4" key="1">
    <citation type="submission" date="2015-01" db="EMBL/GenBank/DDBJ databases">
        <title>Evolution of Trichinella species and genotypes.</title>
        <authorList>
            <person name="Korhonen P.K."/>
            <person name="Edoardo P."/>
            <person name="Giuseppe L.R."/>
            <person name="Gasser R.B."/>
        </authorList>
    </citation>
    <scope>NUCLEOTIDE SEQUENCE [LARGE SCALE GENOMIC DNA]</scope>
    <source>
        <strain evidence="3">ISS1980</strain>
    </source>
</reference>
<feature type="region of interest" description="Disordered" evidence="1">
    <location>
        <begin position="911"/>
        <end position="966"/>
    </location>
</feature>
<dbReference type="Pfam" id="PF18701">
    <property type="entry name" value="DUF5641"/>
    <property type="match status" value="1"/>
</dbReference>
<dbReference type="PANTHER" id="PTHR47331">
    <property type="entry name" value="PHD-TYPE DOMAIN-CONTAINING PROTEIN"/>
    <property type="match status" value="1"/>
</dbReference>
<dbReference type="SUPFAM" id="SSF56672">
    <property type="entry name" value="DNA/RNA polymerases"/>
    <property type="match status" value="1"/>
</dbReference>
<name>A0A0V1MV76_9BILA</name>
<evidence type="ECO:0000256" key="1">
    <source>
        <dbReference type="SAM" id="MobiDB-lite"/>
    </source>
</evidence>
<dbReference type="EMBL" id="JYDO01000038">
    <property type="protein sequence ID" value="KRZ75456.1"/>
    <property type="molecule type" value="Genomic_DNA"/>
</dbReference>
<organism evidence="3 4">
    <name type="scientific">Trichinella papuae</name>
    <dbReference type="NCBI Taxonomy" id="268474"/>
    <lineage>
        <taxon>Eukaryota</taxon>
        <taxon>Metazoa</taxon>
        <taxon>Ecdysozoa</taxon>
        <taxon>Nematoda</taxon>
        <taxon>Enoplea</taxon>
        <taxon>Dorylaimia</taxon>
        <taxon>Trichinellida</taxon>
        <taxon>Trichinellidae</taxon>
        <taxon>Trichinella</taxon>
    </lineage>
</organism>
<sequence length="1100" mass="125527">MLKHTLKKNQRKRSYPQCKTVGAFHASFHPTCPLCQGKHRATVCQRFLNQRWQERMATAKRLGMCFICLTLGHRANRCKFKSQEPDDAAESPGKKTRYKPSEETTARVLLANTRGPDRVRFQTVKAIAHGANGKQLVINCLFDSGAERTLVTEDTAKALGLVGVAETVPPAKTNQHDLGRELIEALTFPRIYDDIQSVPIRSREWKHLQHLWITEEQDEKLPVHVLIGVDTMGCLWSGESTADLQCRCHGAQIEENMDHLLKKFRELESISVQHQEKKTTQNTASCQFLDKLIYDGSRYSVGLLWKPGVDRLPDNYALAERRLRSVERSLRKHLTKQREYIAVIKEYVRNGWAEEVTTQSGQPGKTWYFPHHAVYKIADGQTKCRVVFDGQYRIAVQADIEKMYLQVGLRAEDRDACRFLWRDCMSHAPPRRYRLTRVCLRLACSPYLAIKVLKAHAELNPDEGDETVRLALANMYMDDLVMSCDKKAEKWTSNRAELLDTLPKEDVPKMAKRKPEELSGGLSRSTKRQMLSLTARLYDPLGYTAPFAGQMKMLFQCLWTTALGWDALLPPQIKKRWRSWLEQLQTLSQIKISRAWIPYLMKRVQRIELYIFGDASQAAYAACAYIRVESINHQIAVNLVMVKSRVAPIKRISRSQLELMVALLCARLKKYLEKELTLPIQEITCWSDCRYWRYCPTTENPADISSRGCSLGRLINTALWWHGLPWLMQGRENWPNEPAAIADDNEHLTAKQKTVKVLTSQIDESGVDQVINPTCYSRYETSIRELWNAEARWLREVQVKEYGVKSDCAEQVREFEPFLDKDGLLRIGGGLRRSTLLPESKHPIISPHNHPVIELLIKDHHSQKRGEEDNPFMPGMSQGRCANLSTPNESAAARYLSEQSLRLHIYMHDDQSGTSRAPETANNGQFSTRFKDIHLPQRPTPKNPSGRNCSGNSPKSVSGGNSSHQEALGAAHINDRILVFMGDDISGEAALTPINFLIGRESSGLLSVRTKINRCDDKTKYVTTLTTRGRWRKTHQEPRVGDIVLVQDPGTAGDKWPNGRIFEIHLSKDRVIRWVMVKTGQRTVTRFARSFRLEEPSSDA</sequence>
<feature type="compositionally biased region" description="Polar residues" evidence="1">
    <location>
        <begin position="912"/>
        <end position="928"/>
    </location>
</feature>
<dbReference type="AlphaFoldDB" id="A0A0V1MV76"/>
<dbReference type="InterPro" id="IPR021109">
    <property type="entry name" value="Peptidase_aspartic_dom_sf"/>
</dbReference>
<dbReference type="OrthoDB" id="5920525at2759"/>
<evidence type="ECO:0000313" key="4">
    <source>
        <dbReference type="Proteomes" id="UP000054843"/>
    </source>
</evidence>
<dbReference type="Proteomes" id="UP000054843">
    <property type="component" value="Unassembled WGS sequence"/>
</dbReference>
<feature type="domain" description="DUF5641" evidence="2">
    <location>
        <begin position="1019"/>
        <end position="1087"/>
    </location>
</feature>
<dbReference type="InterPro" id="IPR043502">
    <property type="entry name" value="DNA/RNA_pol_sf"/>
</dbReference>
<protein>
    <recommendedName>
        <fullName evidence="2">DUF5641 domain-containing protein</fullName>
    </recommendedName>
</protein>
<evidence type="ECO:0000313" key="3">
    <source>
        <dbReference type="EMBL" id="KRZ75456.1"/>
    </source>
</evidence>